<sequence length="457" mass="46856">MAGIPKVKITFDADFDQLKQGINGAQNEVESFSGKMEKFGKMAAAAFAAAAVAAGAYATKLAIDGVKAALEDEQAQLKLASALKAATGATDEQVKATEDYISKMQLATGVSDDELRASMQRLVVSVKDVGKSQDLLNLALDISKGTGKDLASVTEALAKSYEGQDGKLAKLGIGLSAADLKQKNFNQTTQALSDLYGGAAAKNAETFQGRMDRLTQAFNEGKESIGAKLLPILGDLFNFVNEKIIPNIGKFIALFDPLKKAIMDNKDAFADFFDFLGKYVVPVLVVGVGGAIKVVATIAGGVVDIIGGIIRTIEKLISGAIDGINAVIRAYNAIPLLPDIPTISKPTAPTSSGSASTPTVVVPTVPSFSTSSGSSSGGVATAASSAVAASSALQSQISGGQNVASIIATANQMAPTNTYNLYVTGAIDPQGTSRAIVDTLNNAYYAGGGGGSAVVIQ</sequence>
<evidence type="ECO:0000313" key="1">
    <source>
        <dbReference type="EMBL" id="CAB4204973.1"/>
    </source>
</evidence>
<dbReference type="EMBL" id="LR797354">
    <property type="protein sequence ID" value="CAB4204973.1"/>
    <property type="molecule type" value="Genomic_DNA"/>
</dbReference>
<reference evidence="1" key="1">
    <citation type="submission" date="2020-05" db="EMBL/GenBank/DDBJ databases">
        <authorList>
            <person name="Chiriac C."/>
            <person name="Salcher M."/>
            <person name="Ghai R."/>
            <person name="Kavagutti S V."/>
        </authorList>
    </citation>
    <scope>NUCLEOTIDE SEQUENCE</scope>
</reference>
<name>A0A6J5S893_9CAUD</name>
<protein>
    <recommendedName>
        <fullName evidence="2">Bacteriophage lambda, GpH, tail tape measure, C-terminal</fullName>
    </recommendedName>
</protein>
<gene>
    <name evidence="1" type="ORF">UFOVP1406_9</name>
</gene>
<accession>A0A6J5S893</accession>
<evidence type="ECO:0008006" key="2">
    <source>
        <dbReference type="Google" id="ProtNLM"/>
    </source>
</evidence>
<proteinExistence type="predicted"/>
<organism evidence="1">
    <name type="scientific">uncultured Caudovirales phage</name>
    <dbReference type="NCBI Taxonomy" id="2100421"/>
    <lineage>
        <taxon>Viruses</taxon>
        <taxon>Duplodnaviria</taxon>
        <taxon>Heunggongvirae</taxon>
        <taxon>Uroviricota</taxon>
        <taxon>Caudoviricetes</taxon>
        <taxon>Peduoviridae</taxon>
        <taxon>Maltschvirus</taxon>
        <taxon>Maltschvirus maltsch</taxon>
    </lineage>
</organism>